<keyword evidence="1" id="KW-0732">Signal</keyword>
<dbReference type="RefSeq" id="WP_189583445.1">
    <property type="nucleotide sequence ID" value="NZ_BMYV01000001.1"/>
</dbReference>
<evidence type="ECO:0000313" key="4">
    <source>
        <dbReference type="Proteomes" id="UP000600865"/>
    </source>
</evidence>
<evidence type="ECO:0000313" key="3">
    <source>
        <dbReference type="EMBL" id="GGX65592.1"/>
    </source>
</evidence>
<proteinExistence type="predicted"/>
<comment type="caution">
    <text evidence="3">The sequence shown here is derived from an EMBL/GenBank/DDBJ whole genome shotgun (WGS) entry which is preliminary data.</text>
</comment>
<protein>
    <recommendedName>
        <fullName evidence="2">Phytase-like domain-containing protein</fullName>
    </recommendedName>
</protein>
<dbReference type="PROSITE" id="PS51257">
    <property type="entry name" value="PROKAR_LIPOPROTEIN"/>
    <property type="match status" value="1"/>
</dbReference>
<dbReference type="InterPro" id="IPR027372">
    <property type="entry name" value="Phytase-like_dom"/>
</dbReference>
<dbReference type="AlphaFoldDB" id="A0A918NF10"/>
<organism evidence="3 4">
    <name type="scientific">Litorimonas cladophorae</name>
    <dbReference type="NCBI Taxonomy" id="1220491"/>
    <lineage>
        <taxon>Bacteria</taxon>
        <taxon>Pseudomonadati</taxon>
        <taxon>Pseudomonadota</taxon>
        <taxon>Alphaproteobacteria</taxon>
        <taxon>Maricaulales</taxon>
        <taxon>Robiginitomaculaceae</taxon>
    </lineage>
</organism>
<feature type="domain" description="Phytase-like" evidence="2">
    <location>
        <begin position="87"/>
        <end position="238"/>
    </location>
</feature>
<reference evidence="3 4" key="1">
    <citation type="journal article" date="2014" name="Int. J. Syst. Evol. Microbiol.">
        <title>Complete genome sequence of Corynebacterium casei LMG S-19264T (=DSM 44701T), isolated from a smear-ripened cheese.</title>
        <authorList>
            <consortium name="US DOE Joint Genome Institute (JGI-PGF)"/>
            <person name="Walter F."/>
            <person name="Albersmeier A."/>
            <person name="Kalinowski J."/>
            <person name="Ruckert C."/>
        </authorList>
    </citation>
    <scope>NUCLEOTIDE SEQUENCE [LARGE SCALE GENOMIC DNA]</scope>
    <source>
        <strain evidence="3 4">KCTC 23968</strain>
    </source>
</reference>
<feature type="signal peptide" evidence="1">
    <location>
        <begin position="1"/>
        <end position="27"/>
    </location>
</feature>
<dbReference type="Proteomes" id="UP000600865">
    <property type="component" value="Unassembled WGS sequence"/>
</dbReference>
<dbReference type="Pfam" id="PF13449">
    <property type="entry name" value="Phytase-like"/>
    <property type="match status" value="1"/>
</dbReference>
<sequence>MKYWGAMWSGILLAACAPQSSAPVANAQTETQLRTLSCDSDTDRYEASPLPLTVTGVKLGTTSELGSALPENVKFKGGWHLTSTNPEFGGLSGLAILDTGHLFAVSDKGYAVTIGLADNKPDGNAAMMPLRDAEGRILTGKADGDAEGLAYRDGLAYVSFERNHRILAYDFGRCGVAAKGVAYAGLPKDKIGARIAANDGAEALDFGADGRVRAGYETVIDGRAPLVTFDSDGIARTEAEFVEVEDGFKLVGADAGYLLFRAYDRDLGNRNTVTGPNIRFRLTPPLEVDNFEGIAVVSDRSDATLIYLISDDNFSGRQRTLLYLFEVGPPA</sequence>
<accession>A0A918NF10</accession>
<evidence type="ECO:0000259" key="2">
    <source>
        <dbReference type="Pfam" id="PF13449"/>
    </source>
</evidence>
<dbReference type="EMBL" id="BMYV01000001">
    <property type="protein sequence ID" value="GGX65592.1"/>
    <property type="molecule type" value="Genomic_DNA"/>
</dbReference>
<name>A0A918NF10_9PROT</name>
<feature type="chain" id="PRO_5036996778" description="Phytase-like domain-containing protein" evidence="1">
    <location>
        <begin position="28"/>
        <end position="331"/>
    </location>
</feature>
<gene>
    <name evidence="3" type="ORF">GCM10011309_14810</name>
</gene>
<evidence type="ECO:0000256" key="1">
    <source>
        <dbReference type="SAM" id="SignalP"/>
    </source>
</evidence>
<keyword evidence="4" id="KW-1185">Reference proteome</keyword>